<sequence>MSLMNVSHSIKTVESSQLLYCGGANTQPSASAEHLTAFWDGLTGNKVSTVFEPPSSATAIQWKSLSPEMPGRAHRRVSSQKTSALSIPESAEPSAKSTITPSIAPLRARCVVQRHSYTAIEAAPEETIETQREVNNRSAAETIISTP</sequence>
<dbReference type="AlphaFoldDB" id="A0A2B7WF17"/>
<dbReference type="Proteomes" id="UP000223968">
    <property type="component" value="Unassembled WGS sequence"/>
</dbReference>
<protein>
    <submittedName>
        <fullName evidence="2">Uncharacterized protein</fullName>
    </submittedName>
</protein>
<evidence type="ECO:0000313" key="3">
    <source>
        <dbReference type="Proteomes" id="UP000223968"/>
    </source>
</evidence>
<feature type="non-terminal residue" evidence="2">
    <location>
        <position position="147"/>
    </location>
</feature>
<accession>A0A2B7WF17</accession>
<keyword evidence="3" id="KW-1185">Reference proteome</keyword>
<feature type="region of interest" description="Disordered" evidence="1">
    <location>
        <begin position="67"/>
        <end position="99"/>
    </location>
</feature>
<proteinExistence type="predicted"/>
<gene>
    <name evidence="2" type="ORF">AJ79_10202</name>
</gene>
<dbReference type="EMBL" id="PDNB01000381">
    <property type="protein sequence ID" value="PGG95196.1"/>
    <property type="molecule type" value="Genomic_DNA"/>
</dbReference>
<reference evidence="2 3" key="1">
    <citation type="submission" date="2017-10" db="EMBL/GenBank/DDBJ databases">
        <title>Comparative genomics in systemic dimorphic fungi from Ajellomycetaceae.</title>
        <authorList>
            <person name="Munoz J.F."/>
            <person name="Mcewen J.G."/>
            <person name="Clay O.K."/>
            <person name="Cuomo C.A."/>
        </authorList>
    </citation>
    <scope>NUCLEOTIDE SEQUENCE [LARGE SCALE GENOMIC DNA]</scope>
    <source>
        <strain evidence="2 3">UAMH5409</strain>
    </source>
</reference>
<organism evidence="2 3">
    <name type="scientific">Helicocarpus griseus UAMH5409</name>
    <dbReference type="NCBI Taxonomy" id="1447875"/>
    <lineage>
        <taxon>Eukaryota</taxon>
        <taxon>Fungi</taxon>
        <taxon>Dikarya</taxon>
        <taxon>Ascomycota</taxon>
        <taxon>Pezizomycotina</taxon>
        <taxon>Eurotiomycetes</taxon>
        <taxon>Eurotiomycetidae</taxon>
        <taxon>Onygenales</taxon>
        <taxon>Ajellomycetaceae</taxon>
        <taxon>Helicocarpus</taxon>
    </lineage>
</organism>
<evidence type="ECO:0000313" key="2">
    <source>
        <dbReference type="EMBL" id="PGG95196.1"/>
    </source>
</evidence>
<comment type="caution">
    <text evidence="2">The sequence shown here is derived from an EMBL/GenBank/DDBJ whole genome shotgun (WGS) entry which is preliminary data.</text>
</comment>
<evidence type="ECO:0000256" key="1">
    <source>
        <dbReference type="SAM" id="MobiDB-lite"/>
    </source>
</evidence>
<name>A0A2B7WF17_9EURO</name>